<evidence type="ECO:0000256" key="1">
    <source>
        <dbReference type="SAM" id="Phobius"/>
    </source>
</evidence>
<protein>
    <submittedName>
        <fullName evidence="2">Uncharacterized protein</fullName>
    </submittedName>
</protein>
<comment type="caution">
    <text evidence="2">The sequence shown here is derived from an EMBL/GenBank/DDBJ whole genome shotgun (WGS) entry which is preliminary data.</text>
</comment>
<dbReference type="RefSeq" id="WP_169969494.1">
    <property type="nucleotide sequence ID" value="NZ_JABDSR010000008.1"/>
</dbReference>
<dbReference type="EMBL" id="JABDSR010000008">
    <property type="protein sequence ID" value="NMW85459.1"/>
    <property type="molecule type" value="Genomic_DNA"/>
</dbReference>
<proteinExistence type="predicted"/>
<reference evidence="2" key="1">
    <citation type="submission" date="2020-04" db="EMBL/GenBank/DDBJ databases">
        <title>Peptoniphilus sp. nov. isolated from swine feces.</title>
        <authorList>
            <person name="Ryu S.W."/>
        </authorList>
    </citation>
    <scope>NUCLEOTIDE SEQUENCE [LARGE SCALE GENOMIC DNA]</scope>
    <source>
        <strain evidence="2">AGMB00490</strain>
    </source>
</reference>
<accession>A0A848RJ74</accession>
<organism evidence="2 3">
    <name type="scientific">Peptoniphilus faecalis</name>
    <dbReference type="NCBI Taxonomy" id="2731255"/>
    <lineage>
        <taxon>Bacteria</taxon>
        <taxon>Bacillati</taxon>
        <taxon>Bacillota</taxon>
        <taxon>Tissierellia</taxon>
        <taxon>Tissierellales</taxon>
        <taxon>Peptoniphilaceae</taxon>
        <taxon>Peptoniphilus</taxon>
    </lineage>
</organism>
<name>A0A848RJ74_9FIRM</name>
<evidence type="ECO:0000313" key="3">
    <source>
        <dbReference type="Proteomes" id="UP000568273"/>
    </source>
</evidence>
<keyword evidence="3" id="KW-1185">Reference proteome</keyword>
<keyword evidence="1" id="KW-0472">Membrane</keyword>
<gene>
    <name evidence="2" type="ORF">HKO22_06905</name>
</gene>
<dbReference type="AlphaFoldDB" id="A0A848RJ74"/>
<feature type="transmembrane region" description="Helical" evidence="1">
    <location>
        <begin position="81"/>
        <end position="99"/>
    </location>
</feature>
<keyword evidence="1" id="KW-0812">Transmembrane</keyword>
<keyword evidence="1" id="KW-1133">Transmembrane helix</keyword>
<evidence type="ECO:0000313" key="2">
    <source>
        <dbReference type="EMBL" id="NMW85459.1"/>
    </source>
</evidence>
<sequence>MNYSEIVLSPSQKQILKYLANNPNSQLEQFDDKDIDFLVKLHFIKQELAYKGSLETILLYSLDPQAYNYSLFAKRDVLRTWYPYIISTLSLILSVIAILRTL</sequence>
<dbReference type="Proteomes" id="UP000568273">
    <property type="component" value="Unassembled WGS sequence"/>
</dbReference>